<dbReference type="AlphaFoldDB" id="A0A183I7P3"/>
<evidence type="ECO:0000313" key="2">
    <source>
        <dbReference type="EMBL" id="VDP23673.1"/>
    </source>
</evidence>
<dbReference type="STRING" id="387005.A0A183I7P3"/>
<reference evidence="2 3" key="2">
    <citation type="submission" date="2018-11" db="EMBL/GenBank/DDBJ databases">
        <authorList>
            <consortium name="Pathogen Informatics"/>
        </authorList>
    </citation>
    <scope>NUCLEOTIDE SEQUENCE [LARGE SCALE GENOMIC DNA]</scope>
</reference>
<accession>A0A183I7P3</accession>
<evidence type="ECO:0000313" key="4">
    <source>
        <dbReference type="WBParaSite" id="OFLC_0001576801-mRNA-1"/>
    </source>
</evidence>
<sequence>MLLTWVIDDVVAGGYMEVDAEQLMRINSKKAKEEAVLRAAAASTQGSIIPKVLPPTSFARSTETSQYDCRNATQGPPHHMQQQQYGTSSYHMQQSLQHQQSQMLQQIPLQQMSLQQQQQQHLLLHQQQTANNMQNITSAVNAGAIHAVSQLPDGRQQVLQAAPSQQQASRLVAQSHLQQQQSINYGSPMMTSTCNAAAVIAPQTVPAASRQLDLNKQMGLSAAPLQESVSSNSYDLYANLPKKSTIGAAQSQHQQQVVFINSSLYLSILYSN</sequence>
<feature type="compositionally biased region" description="Polar residues" evidence="1">
    <location>
        <begin position="72"/>
        <end position="91"/>
    </location>
</feature>
<dbReference type="WBParaSite" id="OFLC_0001576801-mRNA-1">
    <property type="protein sequence ID" value="OFLC_0001576801-mRNA-1"/>
    <property type="gene ID" value="OFLC_0001576801"/>
</dbReference>
<evidence type="ECO:0000256" key="1">
    <source>
        <dbReference type="SAM" id="MobiDB-lite"/>
    </source>
</evidence>
<evidence type="ECO:0000313" key="3">
    <source>
        <dbReference type="Proteomes" id="UP000267606"/>
    </source>
</evidence>
<keyword evidence="3" id="KW-1185">Reference proteome</keyword>
<feature type="region of interest" description="Disordered" evidence="1">
    <location>
        <begin position="72"/>
        <end position="94"/>
    </location>
</feature>
<reference evidence="4" key="1">
    <citation type="submission" date="2016-06" db="UniProtKB">
        <authorList>
            <consortium name="WormBaseParasite"/>
        </authorList>
    </citation>
    <scope>IDENTIFICATION</scope>
</reference>
<dbReference type="EMBL" id="UZAJ01042789">
    <property type="protein sequence ID" value="VDP23673.1"/>
    <property type="molecule type" value="Genomic_DNA"/>
</dbReference>
<name>A0A183I7P3_9BILA</name>
<proteinExistence type="predicted"/>
<protein>
    <submittedName>
        <fullName evidence="2 4">Uncharacterized protein</fullName>
    </submittedName>
</protein>
<organism evidence="4">
    <name type="scientific">Onchocerca flexuosa</name>
    <dbReference type="NCBI Taxonomy" id="387005"/>
    <lineage>
        <taxon>Eukaryota</taxon>
        <taxon>Metazoa</taxon>
        <taxon>Ecdysozoa</taxon>
        <taxon>Nematoda</taxon>
        <taxon>Chromadorea</taxon>
        <taxon>Rhabditida</taxon>
        <taxon>Spirurina</taxon>
        <taxon>Spiruromorpha</taxon>
        <taxon>Filarioidea</taxon>
        <taxon>Onchocercidae</taxon>
        <taxon>Onchocerca</taxon>
    </lineage>
</organism>
<gene>
    <name evidence="2" type="ORF">OFLC_LOCUS15755</name>
</gene>
<dbReference type="Proteomes" id="UP000267606">
    <property type="component" value="Unassembled WGS sequence"/>
</dbReference>